<dbReference type="InterPro" id="IPR002018">
    <property type="entry name" value="CarbesteraseB"/>
</dbReference>
<feature type="chain" id="PRO_5041771453" description="Carboxylic ester hydrolase" evidence="3">
    <location>
        <begin position="23"/>
        <end position="637"/>
    </location>
</feature>
<dbReference type="PANTHER" id="PTHR11559">
    <property type="entry name" value="CARBOXYLESTERASE"/>
    <property type="match status" value="1"/>
</dbReference>
<organism evidence="6 7">
    <name type="scientific">Chaetomium fimeti</name>
    <dbReference type="NCBI Taxonomy" id="1854472"/>
    <lineage>
        <taxon>Eukaryota</taxon>
        <taxon>Fungi</taxon>
        <taxon>Dikarya</taxon>
        <taxon>Ascomycota</taxon>
        <taxon>Pezizomycotina</taxon>
        <taxon>Sordariomycetes</taxon>
        <taxon>Sordariomycetidae</taxon>
        <taxon>Sordariales</taxon>
        <taxon>Chaetomiaceae</taxon>
        <taxon>Chaetomium</taxon>
    </lineage>
</organism>
<dbReference type="Pfam" id="PF00135">
    <property type="entry name" value="COesterase"/>
    <property type="match status" value="1"/>
</dbReference>
<evidence type="ECO:0000256" key="1">
    <source>
        <dbReference type="ARBA" id="ARBA00005964"/>
    </source>
</evidence>
<sequence>MAPLRWITGLLPLLLAGSLVSCTRITDATTPDGDSASQFVADLIANVSQAEQEQQAQKKRLLSCAQDDSLVVNLGYAKYRGYHNASTGLNYWKGIRYAASPTGELRWQPPQVLPLRLDAPITDATEFGPICPQSMPAVPNAPFLPGNEDCLFLNVFAPPNASKLPVLVYIHEGGYGLGDGTHDMTEIINANEKGFVAVTLQYRLGAFGWLSSREVKKKGAVNAGMLDQVLALAWVKLNICQFGGDPSQVTISGESAGGGSVMYHSIALKGNLGNLLYKQGIAASPYLLAQPRYDAALPTSRYYAFSQAAGCPSTGDVFDCIVSKDTDTLQQASFAVTQQSPYGYWGFWPVTDDAYVLNRPTQQFAANKTNGQALLVGHNANEGPLFVPPLTTEADLINWLQTSQFPNLTPAEINTILAANPNTAPTNPSGPHHETDGLPGSGLTAVEVSAAANGQQQRGNNIYAEATFACPAYWLASAYAAAADDKGSPAAWVYQYSVPMAWHGADVAAYFGPATPNQSDEFALAFRRIWGNFVRTGNPSISAALANGAGNDDNGSSVLPHPAADWPAWTEAAPVFVNLNTTGGVPFEMAAPWGGTVTGFAEPGLGNAITLASATEWEGGRKGRCDVYKGLADSVPF</sequence>
<dbReference type="AlphaFoldDB" id="A0AAE0LVA8"/>
<evidence type="ECO:0000259" key="5">
    <source>
        <dbReference type="Pfam" id="PF00135"/>
    </source>
</evidence>
<reference evidence="6" key="1">
    <citation type="journal article" date="2023" name="Mol. Phylogenet. Evol.">
        <title>Genome-scale phylogeny and comparative genomics of the fungal order Sordariales.</title>
        <authorList>
            <person name="Hensen N."/>
            <person name="Bonometti L."/>
            <person name="Westerberg I."/>
            <person name="Brannstrom I.O."/>
            <person name="Guillou S."/>
            <person name="Cros-Aarteil S."/>
            <person name="Calhoun S."/>
            <person name="Haridas S."/>
            <person name="Kuo A."/>
            <person name="Mondo S."/>
            <person name="Pangilinan J."/>
            <person name="Riley R."/>
            <person name="LaButti K."/>
            <person name="Andreopoulos B."/>
            <person name="Lipzen A."/>
            <person name="Chen C."/>
            <person name="Yan M."/>
            <person name="Daum C."/>
            <person name="Ng V."/>
            <person name="Clum A."/>
            <person name="Steindorff A."/>
            <person name="Ohm R.A."/>
            <person name="Martin F."/>
            <person name="Silar P."/>
            <person name="Natvig D.O."/>
            <person name="Lalanne C."/>
            <person name="Gautier V."/>
            <person name="Ament-Velasquez S.L."/>
            <person name="Kruys A."/>
            <person name="Hutchinson M.I."/>
            <person name="Powell A.J."/>
            <person name="Barry K."/>
            <person name="Miller A.N."/>
            <person name="Grigoriev I.V."/>
            <person name="Debuchy R."/>
            <person name="Gladieux P."/>
            <person name="Hiltunen Thoren M."/>
            <person name="Johannesson H."/>
        </authorList>
    </citation>
    <scope>NUCLEOTIDE SEQUENCE</scope>
    <source>
        <strain evidence="6">CBS 168.71</strain>
    </source>
</reference>
<reference evidence="6" key="2">
    <citation type="submission" date="2023-06" db="EMBL/GenBank/DDBJ databases">
        <authorList>
            <consortium name="Lawrence Berkeley National Laboratory"/>
            <person name="Haridas S."/>
            <person name="Hensen N."/>
            <person name="Bonometti L."/>
            <person name="Westerberg I."/>
            <person name="Brannstrom I.O."/>
            <person name="Guillou S."/>
            <person name="Cros-Aarteil S."/>
            <person name="Calhoun S."/>
            <person name="Kuo A."/>
            <person name="Mondo S."/>
            <person name="Pangilinan J."/>
            <person name="Riley R."/>
            <person name="Labutti K."/>
            <person name="Andreopoulos B."/>
            <person name="Lipzen A."/>
            <person name="Chen C."/>
            <person name="Yanf M."/>
            <person name="Daum C."/>
            <person name="Ng V."/>
            <person name="Clum A."/>
            <person name="Steindorff A."/>
            <person name="Ohm R."/>
            <person name="Martin F."/>
            <person name="Silar P."/>
            <person name="Natvig D."/>
            <person name="Lalanne C."/>
            <person name="Gautier V."/>
            <person name="Ament-Velasquez S.L."/>
            <person name="Kruys A."/>
            <person name="Hutchinson M.I."/>
            <person name="Powell A.J."/>
            <person name="Barry K."/>
            <person name="Miller A.N."/>
            <person name="Grigoriev I.V."/>
            <person name="Debuchy R."/>
            <person name="Gladieux P."/>
            <person name="Thoren M.H."/>
            <person name="Johannesson H."/>
        </authorList>
    </citation>
    <scope>NUCLEOTIDE SEQUENCE</scope>
    <source>
        <strain evidence="6">CBS 168.71</strain>
    </source>
</reference>
<comment type="caution">
    <text evidence="6">The sequence shown here is derived from an EMBL/GenBank/DDBJ whole genome shotgun (WGS) entry which is preliminary data.</text>
</comment>
<dbReference type="PROSITE" id="PS00122">
    <property type="entry name" value="CARBOXYLESTERASE_B_1"/>
    <property type="match status" value="1"/>
</dbReference>
<dbReference type="InterPro" id="IPR029058">
    <property type="entry name" value="AB_hydrolase_fold"/>
</dbReference>
<dbReference type="PROSITE" id="PS51257">
    <property type="entry name" value="PROKAR_LIPOPROTEIN"/>
    <property type="match status" value="1"/>
</dbReference>
<dbReference type="PROSITE" id="PS00941">
    <property type="entry name" value="CARBOXYLESTERASE_B_2"/>
    <property type="match status" value="1"/>
</dbReference>
<comment type="similarity">
    <text evidence="1 3">Belongs to the type-B carboxylesterase/lipase family.</text>
</comment>
<feature type="signal peptide" evidence="3">
    <location>
        <begin position="1"/>
        <end position="22"/>
    </location>
</feature>
<keyword evidence="2 3" id="KW-0378">Hydrolase</keyword>
<accession>A0AAE0LVA8</accession>
<protein>
    <recommendedName>
        <fullName evidence="3">Carboxylic ester hydrolase</fullName>
        <ecNumber evidence="3">3.1.1.-</ecNumber>
    </recommendedName>
</protein>
<evidence type="ECO:0000256" key="4">
    <source>
        <dbReference type="SAM" id="MobiDB-lite"/>
    </source>
</evidence>
<feature type="domain" description="Carboxylesterase type B" evidence="5">
    <location>
        <begin position="70"/>
        <end position="546"/>
    </location>
</feature>
<dbReference type="SUPFAM" id="SSF53474">
    <property type="entry name" value="alpha/beta-Hydrolases"/>
    <property type="match status" value="1"/>
</dbReference>
<feature type="region of interest" description="Disordered" evidence="4">
    <location>
        <begin position="420"/>
        <end position="439"/>
    </location>
</feature>
<gene>
    <name evidence="6" type="ORF">B0H64DRAFT_80048</name>
</gene>
<evidence type="ECO:0000256" key="2">
    <source>
        <dbReference type="ARBA" id="ARBA00022801"/>
    </source>
</evidence>
<evidence type="ECO:0000313" key="6">
    <source>
        <dbReference type="EMBL" id="KAK3298655.1"/>
    </source>
</evidence>
<dbReference type="EC" id="3.1.1.-" evidence="3"/>
<dbReference type="RefSeq" id="XP_062662169.1">
    <property type="nucleotide sequence ID" value="XM_062808785.1"/>
</dbReference>
<dbReference type="InterPro" id="IPR019826">
    <property type="entry name" value="Carboxylesterase_B_AS"/>
</dbReference>
<feature type="compositionally biased region" description="Polar residues" evidence="4">
    <location>
        <begin position="420"/>
        <end position="429"/>
    </location>
</feature>
<dbReference type="Gene3D" id="3.40.50.1820">
    <property type="entry name" value="alpha/beta hydrolase"/>
    <property type="match status" value="1"/>
</dbReference>
<dbReference type="Proteomes" id="UP001278766">
    <property type="component" value="Unassembled WGS sequence"/>
</dbReference>
<proteinExistence type="inferred from homology"/>
<keyword evidence="7" id="KW-1185">Reference proteome</keyword>
<keyword evidence="3" id="KW-0732">Signal</keyword>
<dbReference type="GO" id="GO:0016787">
    <property type="term" value="F:hydrolase activity"/>
    <property type="evidence" value="ECO:0007669"/>
    <property type="project" value="UniProtKB-KW"/>
</dbReference>
<evidence type="ECO:0000256" key="3">
    <source>
        <dbReference type="RuleBase" id="RU361235"/>
    </source>
</evidence>
<name>A0AAE0LVA8_9PEZI</name>
<evidence type="ECO:0000313" key="7">
    <source>
        <dbReference type="Proteomes" id="UP001278766"/>
    </source>
</evidence>
<dbReference type="GeneID" id="87845733"/>
<dbReference type="InterPro" id="IPR019819">
    <property type="entry name" value="Carboxylesterase_B_CS"/>
</dbReference>
<dbReference type="EMBL" id="JAUEPN010000002">
    <property type="protein sequence ID" value="KAK3298655.1"/>
    <property type="molecule type" value="Genomic_DNA"/>
</dbReference>
<dbReference type="InterPro" id="IPR050309">
    <property type="entry name" value="Type-B_Carboxylest/Lipase"/>
</dbReference>